<dbReference type="AlphaFoldDB" id="A0AAV7Z2R1"/>
<reference evidence="1" key="1">
    <citation type="submission" date="2022-08" db="EMBL/GenBank/DDBJ databases">
        <title>Novel sulphate-reducing endosymbionts in the free-living metamonad Anaeramoeba.</title>
        <authorList>
            <person name="Jerlstrom-Hultqvist J."/>
            <person name="Cepicka I."/>
            <person name="Gallot-Lavallee L."/>
            <person name="Salas-Leiva D."/>
            <person name="Curtis B.A."/>
            <person name="Zahonova K."/>
            <person name="Pipaliya S."/>
            <person name="Dacks J."/>
            <person name="Roger A.J."/>
        </authorList>
    </citation>
    <scope>NUCLEOTIDE SEQUENCE</scope>
    <source>
        <strain evidence="1">Busselton2</strain>
    </source>
</reference>
<sequence length="245" mass="28690">MQKIVLVRHGERLDNVDPMFYKKNNQKHLKWNPPLTEDGILMAEQTAESLVEQLKETPIKAIYCSPYLRCLQTAKPLSELTGLPIKIEYGLIEWGLDSWIGPNGFQFLSGGELETEIERRYESKTNNNSEKAKLLFDGDYEMCLKKVEHNEDYPKCYRRMRKFWDAFQEKEINKRQVLQGKGAIVFVSHYGTAECLYENMKGKPEESVYSGILDIPYCGTAMFQRESDNTKWKKVHKFKKLWNLD</sequence>
<proteinExistence type="predicted"/>
<dbReference type="GO" id="GO:0003824">
    <property type="term" value="F:catalytic activity"/>
    <property type="evidence" value="ECO:0007669"/>
    <property type="project" value="InterPro"/>
</dbReference>
<protein>
    <recommendedName>
        <fullName evidence="3">Phosphoglycerate mutase</fullName>
    </recommendedName>
</protein>
<dbReference type="PANTHER" id="PTHR16469">
    <property type="entry name" value="UBIQUITIN-ASSOCIATED AND SH3 DOMAIN-CONTAINING BA-RELATED"/>
    <property type="match status" value="1"/>
</dbReference>
<organism evidence="1 2">
    <name type="scientific">Anaeramoeba flamelloides</name>
    <dbReference type="NCBI Taxonomy" id="1746091"/>
    <lineage>
        <taxon>Eukaryota</taxon>
        <taxon>Metamonada</taxon>
        <taxon>Anaeramoebidae</taxon>
        <taxon>Anaeramoeba</taxon>
    </lineage>
</organism>
<dbReference type="CDD" id="cd07067">
    <property type="entry name" value="HP_PGM_like"/>
    <property type="match status" value="1"/>
</dbReference>
<dbReference type="EMBL" id="JANTQA010000036">
    <property type="protein sequence ID" value="KAJ3436123.1"/>
    <property type="molecule type" value="Genomic_DNA"/>
</dbReference>
<evidence type="ECO:0000313" key="1">
    <source>
        <dbReference type="EMBL" id="KAJ3436123.1"/>
    </source>
</evidence>
<dbReference type="SUPFAM" id="SSF53254">
    <property type="entry name" value="Phosphoglycerate mutase-like"/>
    <property type="match status" value="1"/>
</dbReference>
<accession>A0AAV7Z2R1</accession>
<dbReference type="SMART" id="SM00855">
    <property type="entry name" value="PGAM"/>
    <property type="match status" value="1"/>
</dbReference>
<evidence type="ECO:0008006" key="3">
    <source>
        <dbReference type="Google" id="ProtNLM"/>
    </source>
</evidence>
<dbReference type="InterPro" id="IPR001345">
    <property type="entry name" value="PG/BPGM_mutase_AS"/>
</dbReference>
<dbReference type="PROSITE" id="PS00175">
    <property type="entry name" value="PG_MUTASE"/>
    <property type="match status" value="1"/>
</dbReference>
<dbReference type="InterPro" id="IPR051710">
    <property type="entry name" value="Phosphatase_SH3-domain"/>
</dbReference>
<dbReference type="InterPro" id="IPR013078">
    <property type="entry name" value="His_Pase_superF_clade-1"/>
</dbReference>
<dbReference type="Gene3D" id="3.40.50.1240">
    <property type="entry name" value="Phosphoglycerate mutase-like"/>
    <property type="match status" value="1"/>
</dbReference>
<dbReference type="Pfam" id="PF00300">
    <property type="entry name" value="His_Phos_1"/>
    <property type="match status" value="1"/>
</dbReference>
<evidence type="ECO:0000313" key="2">
    <source>
        <dbReference type="Proteomes" id="UP001146793"/>
    </source>
</evidence>
<dbReference type="PANTHER" id="PTHR16469:SF27">
    <property type="entry name" value="UBIQUITIN-ASSOCIATED AND SH3 DOMAIN-CONTAINING BA-RELATED"/>
    <property type="match status" value="1"/>
</dbReference>
<dbReference type="InterPro" id="IPR029033">
    <property type="entry name" value="His_PPase_superfam"/>
</dbReference>
<comment type="caution">
    <text evidence="1">The sequence shown here is derived from an EMBL/GenBank/DDBJ whole genome shotgun (WGS) entry which is preliminary data.</text>
</comment>
<gene>
    <name evidence="1" type="ORF">M0812_18169</name>
</gene>
<name>A0AAV7Z2R1_9EUKA</name>
<dbReference type="Proteomes" id="UP001146793">
    <property type="component" value="Unassembled WGS sequence"/>
</dbReference>